<gene>
    <name evidence="11" type="ORF">FDP41_000099</name>
</gene>
<evidence type="ECO:0000313" key="11">
    <source>
        <dbReference type="EMBL" id="KAF0985060.1"/>
    </source>
</evidence>
<dbReference type="GO" id="GO:0006412">
    <property type="term" value="P:translation"/>
    <property type="evidence" value="ECO:0007669"/>
    <property type="project" value="InterPro"/>
</dbReference>
<evidence type="ECO:0000256" key="5">
    <source>
        <dbReference type="ARBA" id="ARBA00022643"/>
    </source>
</evidence>
<dbReference type="NCBIfam" id="TIGR00279">
    <property type="entry name" value="uL16_euk_arch"/>
    <property type="match status" value="1"/>
</dbReference>
<dbReference type="FunFam" id="3.20.20.70:FF:000154">
    <property type="entry name" value="Probable nitronate monooxygenase"/>
    <property type="match status" value="1"/>
</dbReference>
<dbReference type="PROSITE" id="PS01257">
    <property type="entry name" value="RIBOSOMAL_L10E"/>
    <property type="match status" value="1"/>
</dbReference>
<evidence type="ECO:0008006" key="13">
    <source>
        <dbReference type="Google" id="ProtNLM"/>
    </source>
</evidence>
<dbReference type="Proteomes" id="UP000444721">
    <property type="component" value="Unassembled WGS sequence"/>
</dbReference>
<dbReference type="PANTHER" id="PTHR42747">
    <property type="entry name" value="NITRONATE MONOOXYGENASE-RELATED"/>
    <property type="match status" value="1"/>
</dbReference>
<dbReference type="InterPro" id="IPR018255">
    <property type="entry name" value="Ribosomal_uL16_CS_euk_arc"/>
</dbReference>
<dbReference type="VEuPathDB" id="AmoebaDB:FDP41_000099"/>
<evidence type="ECO:0000256" key="10">
    <source>
        <dbReference type="ARBA" id="ARBA00023274"/>
    </source>
</evidence>
<reference evidence="11 12" key="1">
    <citation type="journal article" date="2019" name="Sci. Rep.">
        <title>Nanopore sequencing improves the draft genome of the human pathogenic amoeba Naegleria fowleri.</title>
        <authorList>
            <person name="Liechti N."/>
            <person name="Schurch N."/>
            <person name="Bruggmann R."/>
            <person name="Wittwer M."/>
        </authorList>
    </citation>
    <scope>NUCLEOTIDE SEQUENCE [LARGE SCALE GENOMIC DNA]</scope>
    <source>
        <strain evidence="11 12">ATCC 30894</strain>
    </source>
</reference>
<dbReference type="CDD" id="cd04730">
    <property type="entry name" value="NPD_like"/>
    <property type="match status" value="1"/>
</dbReference>
<dbReference type="InterPro" id="IPR001197">
    <property type="entry name" value="Ribosomal_uL16_euk_arch"/>
</dbReference>
<dbReference type="Pfam" id="PF03060">
    <property type="entry name" value="NMO"/>
    <property type="match status" value="1"/>
</dbReference>
<dbReference type="InterPro" id="IPR036920">
    <property type="entry name" value="Ribosomal_uL16_sf"/>
</dbReference>
<dbReference type="SUPFAM" id="SSF51412">
    <property type="entry name" value="Inosine monophosphate dehydrogenase (IMPDH)"/>
    <property type="match status" value="1"/>
</dbReference>
<comment type="similarity">
    <text evidence="3">Belongs to the nitronate monooxygenase family. NMO class I subfamily.</text>
</comment>
<accession>A0A6A5CHU1</accession>
<keyword evidence="4" id="KW-0285">Flavoprotein</keyword>
<evidence type="ECO:0000256" key="9">
    <source>
        <dbReference type="ARBA" id="ARBA00023033"/>
    </source>
</evidence>
<dbReference type="AlphaFoldDB" id="A0A6A5CHU1"/>
<dbReference type="InterPro" id="IPR047873">
    <property type="entry name" value="Ribosomal_uL16"/>
</dbReference>
<dbReference type="NCBIfam" id="NF003239">
    <property type="entry name" value="PRK04199.1-4"/>
    <property type="match status" value="1"/>
</dbReference>
<dbReference type="CDD" id="cd01433">
    <property type="entry name" value="Ribosomal_L16_L10e"/>
    <property type="match status" value="1"/>
</dbReference>
<comment type="cofactor">
    <cofactor evidence="1">
        <name>FMN</name>
        <dbReference type="ChEBI" id="CHEBI:58210"/>
    </cofactor>
</comment>
<dbReference type="VEuPathDB" id="AmoebaDB:NF0011010"/>
<organism evidence="11 12">
    <name type="scientific">Naegleria fowleri</name>
    <name type="common">Brain eating amoeba</name>
    <dbReference type="NCBI Taxonomy" id="5763"/>
    <lineage>
        <taxon>Eukaryota</taxon>
        <taxon>Discoba</taxon>
        <taxon>Heterolobosea</taxon>
        <taxon>Tetramitia</taxon>
        <taxon>Eutetramitia</taxon>
        <taxon>Vahlkampfiidae</taxon>
        <taxon>Naegleria</taxon>
    </lineage>
</organism>
<evidence type="ECO:0000256" key="2">
    <source>
        <dbReference type="ARBA" id="ARBA00008931"/>
    </source>
</evidence>
<evidence type="ECO:0000256" key="4">
    <source>
        <dbReference type="ARBA" id="ARBA00022630"/>
    </source>
</evidence>
<evidence type="ECO:0000313" key="12">
    <source>
        <dbReference type="Proteomes" id="UP000444721"/>
    </source>
</evidence>
<dbReference type="GO" id="GO:0005840">
    <property type="term" value="C:ribosome"/>
    <property type="evidence" value="ECO:0007669"/>
    <property type="project" value="UniProtKB-KW"/>
</dbReference>
<comment type="similarity">
    <text evidence="2">Belongs to the universal ribosomal protein uL16 family.</text>
</comment>
<dbReference type="OrthoDB" id="10258869at2759"/>
<dbReference type="GO" id="GO:0003735">
    <property type="term" value="F:structural constituent of ribosome"/>
    <property type="evidence" value="ECO:0007669"/>
    <property type="project" value="InterPro"/>
</dbReference>
<dbReference type="InterPro" id="IPR013785">
    <property type="entry name" value="Aldolase_TIM"/>
</dbReference>
<protein>
    <recommendedName>
        <fullName evidence="13">Nitronate monooxygenase domain-containing protein</fullName>
    </recommendedName>
</protein>
<evidence type="ECO:0000256" key="8">
    <source>
        <dbReference type="ARBA" id="ARBA00023002"/>
    </source>
</evidence>
<dbReference type="SUPFAM" id="SSF54686">
    <property type="entry name" value="Ribosomal protein L16p/L10e"/>
    <property type="match status" value="1"/>
</dbReference>
<dbReference type="EMBL" id="VFQX01000001">
    <property type="protein sequence ID" value="KAF0985060.1"/>
    <property type="molecule type" value="Genomic_DNA"/>
</dbReference>
<dbReference type="GeneID" id="68107317"/>
<dbReference type="RefSeq" id="XP_044569773.1">
    <property type="nucleotide sequence ID" value="XM_044713907.1"/>
</dbReference>
<keyword evidence="6" id="KW-0547">Nucleotide-binding</keyword>
<keyword evidence="8" id="KW-0560">Oxidoreductase</keyword>
<evidence type="ECO:0000256" key="1">
    <source>
        <dbReference type="ARBA" id="ARBA00001917"/>
    </source>
</evidence>
<evidence type="ECO:0000256" key="7">
    <source>
        <dbReference type="ARBA" id="ARBA00022980"/>
    </source>
</evidence>
<dbReference type="InterPro" id="IPR004136">
    <property type="entry name" value="NMO"/>
</dbReference>
<dbReference type="VEuPathDB" id="AmoebaDB:NF0011020"/>
<evidence type="ECO:0000256" key="6">
    <source>
        <dbReference type="ARBA" id="ARBA00022741"/>
    </source>
</evidence>
<proteinExistence type="inferred from homology"/>
<evidence type="ECO:0000256" key="3">
    <source>
        <dbReference type="ARBA" id="ARBA00009881"/>
    </source>
</evidence>
<sequence length="596" mass="66420">MHANNKKYLLSSEFSDFTIMPQRSITTTLISKLFGIQYPLIQAPMAGIQKSAMAIAVSESGALGSLPCAMLTPEETRNEITTITKSCSKPYNVNFFCHQEPTPDWEKEEKWRRKLESKYYNEFQIKHNDEKSVVIGPNRTPFNEQIADILDEFKPPIVSFHFGLPPPELLSRVRRWNSKIISSATTVEEALWLESQGVDAIIAQGSEAGGHRGMFKTSDVSTQMGLFALLPQIVKSVKVPVIATGGIVDAATVAAAMKLGASGVQVGTAFMLCHEATTSKVHREALDDYKNHPYSTHTVIQNVLTGKPARGIVNRVVREMGPLSDEVPAFPRASHFLTALRAKAESMGSSDFSPIWSGQNASGCKPSKQRIKMGRRPARCYRWQKGKPYIKSRFCRGVPDPKIRIYDAGRKKADYTLFGSCVHLVSDEKEQITNEALEAARIAANKYMLKYANKDNFHLRIRVHPYHVLRINKMLSCAGADRLQTGMRGAFGKPLGTTARVEIGQILISIRTKDAFVKTACEALRRAKFKFPGRQKVLVSRKYGFTDYTPEQVAKLQANKEIISKGVHAKHISSRGSLQLWYQNKLVALTQKAETA</sequence>
<keyword evidence="12" id="KW-1185">Reference proteome</keyword>
<comment type="caution">
    <text evidence="11">The sequence shown here is derived from an EMBL/GenBank/DDBJ whole genome shotgun (WGS) entry which is preliminary data.</text>
</comment>
<dbReference type="Gene3D" id="3.20.20.70">
    <property type="entry name" value="Aldolase class I"/>
    <property type="match status" value="1"/>
</dbReference>
<dbReference type="Pfam" id="PF00252">
    <property type="entry name" value="Ribosomal_L16"/>
    <property type="match status" value="1"/>
</dbReference>
<dbReference type="GO" id="GO:0000166">
    <property type="term" value="F:nucleotide binding"/>
    <property type="evidence" value="ECO:0007669"/>
    <property type="project" value="UniProtKB-KW"/>
</dbReference>
<dbReference type="InterPro" id="IPR016180">
    <property type="entry name" value="Ribosomal_uL16_dom"/>
</dbReference>
<dbReference type="FunFam" id="3.90.1170.10:FF:000002">
    <property type="entry name" value="60S ribosomal protein L10"/>
    <property type="match status" value="1"/>
</dbReference>
<keyword evidence="7" id="KW-0689">Ribosomal protein</keyword>
<dbReference type="VEuPathDB" id="AmoebaDB:NfTy_025850"/>
<dbReference type="GO" id="GO:0018580">
    <property type="term" value="F:nitronate monooxygenase activity"/>
    <property type="evidence" value="ECO:0007669"/>
    <property type="project" value="InterPro"/>
</dbReference>
<dbReference type="PANTHER" id="PTHR42747:SF3">
    <property type="entry name" value="NITRONATE MONOOXYGENASE-RELATED"/>
    <property type="match status" value="1"/>
</dbReference>
<dbReference type="GO" id="GO:1990904">
    <property type="term" value="C:ribonucleoprotein complex"/>
    <property type="evidence" value="ECO:0007669"/>
    <property type="project" value="UniProtKB-KW"/>
</dbReference>
<name>A0A6A5CHU1_NAEFO</name>
<keyword evidence="5" id="KW-0288">FMN</keyword>
<dbReference type="Gene3D" id="3.90.1170.10">
    <property type="entry name" value="Ribosomal protein L10e/L16"/>
    <property type="match status" value="1"/>
</dbReference>
<keyword evidence="10" id="KW-0687">Ribonucleoprotein</keyword>
<keyword evidence="9" id="KW-0503">Monooxygenase</keyword>